<keyword evidence="4" id="KW-0963">Cytoplasm</keyword>
<dbReference type="InterPro" id="IPR019933">
    <property type="entry name" value="DivIVA_domain"/>
</dbReference>
<comment type="caution">
    <text evidence="10">The sequence shown here is derived from an EMBL/GenBank/DDBJ whole genome shotgun (WGS) entry which is preliminary data.</text>
</comment>
<reference evidence="10 11" key="2">
    <citation type="submission" date="2018-06" db="EMBL/GenBank/DDBJ databases">
        <title>Sequencing of bacterial isolates from soil warming experiment in Harvard Forest, Massachusetts, USA.</title>
        <authorList>
            <person name="Deangelis K.PhD."/>
        </authorList>
    </citation>
    <scope>NUCLEOTIDE SEQUENCE [LARGE SCALE GENOMIC DNA]</scope>
    <source>
        <strain evidence="10 11">GAS496</strain>
    </source>
</reference>
<dbReference type="NCBIfam" id="TIGR03544">
    <property type="entry name" value="DivI1A_domain"/>
    <property type="match status" value="2"/>
</dbReference>
<evidence type="ECO:0000256" key="2">
    <source>
        <dbReference type="ARBA" id="ARBA00009008"/>
    </source>
</evidence>
<accession>A0A318I2B4</accession>
<gene>
    <name evidence="10" type="ORF">C8E89_1016</name>
</gene>
<dbReference type="PANTHER" id="PTHR35794">
    <property type="entry name" value="CELL DIVISION PROTEIN DIVIVA"/>
    <property type="match status" value="1"/>
</dbReference>
<evidence type="ECO:0000256" key="3">
    <source>
        <dbReference type="ARBA" id="ARBA00018787"/>
    </source>
</evidence>
<reference evidence="11" key="1">
    <citation type="submission" date="2018-05" db="EMBL/GenBank/DDBJ databases">
        <authorList>
            <person name="Deangelis K."/>
            <person name="Huntemann M."/>
            <person name="Clum A."/>
            <person name="Pillay M."/>
            <person name="Palaniappan K."/>
            <person name="Varghese N."/>
            <person name="Mikhailova N."/>
            <person name="Stamatis D."/>
            <person name="Reddy T."/>
            <person name="Daum C."/>
            <person name="Shapiro N."/>
            <person name="Ivanova N."/>
            <person name="Kyrpides N."/>
            <person name="Woyke T."/>
        </authorList>
    </citation>
    <scope>NUCLEOTIDE SEQUENCE [LARGE SCALE GENOMIC DNA]</scope>
    <source>
        <strain evidence="11">GAS496</strain>
    </source>
</reference>
<dbReference type="InterPro" id="IPR007793">
    <property type="entry name" value="DivIVA_fam"/>
</dbReference>
<dbReference type="GO" id="GO:0008360">
    <property type="term" value="P:regulation of cell shape"/>
    <property type="evidence" value="ECO:0007669"/>
    <property type="project" value="UniProtKB-KW"/>
</dbReference>
<dbReference type="Proteomes" id="UP000247781">
    <property type="component" value="Unassembled WGS sequence"/>
</dbReference>
<dbReference type="AlphaFoldDB" id="A0A318I2B4"/>
<evidence type="ECO:0000256" key="7">
    <source>
        <dbReference type="ARBA" id="ARBA00023054"/>
    </source>
</evidence>
<dbReference type="Gene3D" id="6.10.250.660">
    <property type="match status" value="2"/>
</dbReference>
<protein>
    <recommendedName>
        <fullName evidence="3">Cell wall synthesis protein Wag31</fullName>
    </recommendedName>
    <alternativeName>
        <fullName evidence="9">Antigen 84</fullName>
    </alternativeName>
</protein>
<evidence type="ECO:0000256" key="1">
    <source>
        <dbReference type="ARBA" id="ARBA00004496"/>
    </source>
</evidence>
<dbReference type="OrthoDB" id="5198800at2"/>
<comment type="similarity">
    <text evidence="2">Belongs to the DivIVA family.</text>
</comment>
<evidence type="ECO:0000256" key="8">
    <source>
        <dbReference type="ARBA" id="ARBA00023306"/>
    </source>
</evidence>
<dbReference type="RefSeq" id="WP_110314056.1">
    <property type="nucleotide sequence ID" value="NZ_QJJU01000001.1"/>
</dbReference>
<evidence type="ECO:0000256" key="9">
    <source>
        <dbReference type="ARBA" id="ARBA00031737"/>
    </source>
</evidence>
<evidence type="ECO:0000256" key="5">
    <source>
        <dbReference type="ARBA" id="ARBA00022618"/>
    </source>
</evidence>
<keyword evidence="7" id="KW-0175">Coiled coil</keyword>
<dbReference type="PANTHER" id="PTHR35794:SF2">
    <property type="entry name" value="CELL DIVISION PROTEIN DIVIVA"/>
    <property type="match status" value="1"/>
</dbReference>
<keyword evidence="6" id="KW-0133">Cell shape</keyword>
<dbReference type="EMBL" id="QJJU01000001">
    <property type="protein sequence ID" value="PXX12861.1"/>
    <property type="molecule type" value="Genomic_DNA"/>
</dbReference>
<dbReference type="GO" id="GO:0051301">
    <property type="term" value="P:cell division"/>
    <property type="evidence" value="ECO:0007669"/>
    <property type="project" value="UniProtKB-KW"/>
</dbReference>
<evidence type="ECO:0000313" key="10">
    <source>
        <dbReference type="EMBL" id="PXX12861.1"/>
    </source>
</evidence>
<name>A0A318I2B4_9MYCO</name>
<keyword evidence="8" id="KW-0131">Cell cycle</keyword>
<organism evidence="10 11">
    <name type="scientific">Mycolicibacterium moriokaense</name>
    <dbReference type="NCBI Taxonomy" id="39691"/>
    <lineage>
        <taxon>Bacteria</taxon>
        <taxon>Bacillati</taxon>
        <taxon>Actinomycetota</taxon>
        <taxon>Actinomycetes</taxon>
        <taxon>Mycobacteriales</taxon>
        <taxon>Mycobacteriaceae</taxon>
        <taxon>Mycolicibacterium</taxon>
    </lineage>
</organism>
<keyword evidence="11" id="KW-1185">Reference proteome</keyword>
<sequence>MSARRLTAQDVRYATFDKPPWGKRGYNNDEVDAFLQRAASRLDGHGNLSVDDVHAVSFSKPPIGKRGYNEDEVDEFLEQLEATIASLDDRT</sequence>
<evidence type="ECO:0000256" key="4">
    <source>
        <dbReference type="ARBA" id="ARBA00022490"/>
    </source>
</evidence>
<proteinExistence type="inferred from homology"/>
<comment type="subcellular location">
    <subcellularLocation>
        <location evidence="1">Cytoplasm</location>
    </subcellularLocation>
</comment>
<keyword evidence="5" id="KW-0132">Cell division</keyword>
<evidence type="ECO:0000256" key="6">
    <source>
        <dbReference type="ARBA" id="ARBA00022960"/>
    </source>
</evidence>
<evidence type="ECO:0000313" key="11">
    <source>
        <dbReference type="Proteomes" id="UP000247781"/>
    </source>
</evidence>
<dbReference type="GO" id="GO:0005737">
    <property type="term" value="C:cytoplasm"/>
    <property type="evidence" value="ECO:0007669"/>
    <property type="project" value="UniProtKB-SubCell"/>
</dbReference>